<dbReference type="GO" id="GO:0015141">
    <property type="term" value="F:succinate transmembrane transporter activity"/>
    <property type="evidence" value="ECO:0007669"/>
    <property type="project" value="UniProtKB-ARBA"/>
</dbReference>
<dbReference type="InterPro" id="IPR001898">
    <property type="entry name" value="SLC13A/DASS"/>
</dbReference>
<feature type="transmembrane region" description="Helical" evidence="7">
    <location>
        <begin position="307"/>
        <end position="326"/>
    </location>
</feature>
<dbReference type="AlphaFoldDB" id="A0AAD9JNC9"/>
<keyword evidence="4 7" id="KW-0812">Transmembrane</keyword>
<accession>A0AAD9JNC9</accession>
<sequence>MAVYWMAEVIPLPATALMPMFLFPMLGVRSAKDLAKNYLKDTNMLIVGGLMVAVAIESSNLHRRIALGILRLVGVKRRWLMLGFMLPTWFLSMWISNTATTAMMFPVAQAVLDQFERGRRAIGPKGIDNSGFKYDSNGASVESVDKKGESMESVEKTGASIDSIELTVVTADDSSTDPVNDDTSQVAEDSDHNSFCKCLALSIAYSANVGGVATLTGSPPNLIFKNAIDERYESHGLDSPITFTSWMVFGLPLSMMCLAVAWTWLQVLYLRLGRCCVKKTTDDDPEVERAVKEIVEKEYKDCGKFRFAEGANVFFFLFLACLWFFRSPKFIPGWGSWFEKGLLTDASSALFICVLLFAFPKHWPRFDGSKPTGALLQWKSVTEKFPWSVVLLIGGGFALADVSKESGLSRYIGNQLGILSALPNWSVVVIVAALVAGLTEFTSNTATSSLLLPILGELSQTIGMNPIYLMLPGVIAASFAFMLPVATPPNAIVFANGYLTVFDMVSYPYLVVIMRSIAHLFVVNN</sequence>
<comment type="subcellular location">
    <subcellularLocation>
        <location evidence="1">Membrane</location>
        <topology evidence="1">Multi-pass membrane protein</topology>
    </subcellularLocation>
</comment>
<feature type="transmembrane region" description="Helical" evidence="7">
    <location>
        <begin position="41"/>
        <end position="58"/>
    </location>
</feature>
<feature type="transmembrane region" description="Helical" evidence="7">
    <location>
        <begin position="79"/>
        <end position="96"/>
    </location>
</feature>
<comment type="similarity">
    <text evidence="2">Belongs to the SLC13A/DASS transporter (TC 2.A.47) family. NADC subfamily.</text>
</comment>
<protein>
    <submittedName>
        <fullName evidence="8">Uncharacterized protein</fullName>
    </submittedName>
</protein>
<feature type="transmembrane region" description="Helical" evidence="7">
    <location>
        <begin position="422"/>
        <end position="455"/>
    </location>
</feature>
<organism evidence="8 9">
    <name type="scientific">Ridgeia piscesae</name>
    <name type="common">Tubeworm</name>
    <dbReference type="NCBI Taxonomy" id="27915"/>
    <lineage>
        <taxon>Eukaryota</taxon>
        <taxon>Metazoa</taxon>
        <taxon>Spiralia</taxon>
        <taxon>Lophotrochozoa</taxon>
        <taxon>Annelida</taxon>
        <taxon>Polychaeta</taxon>
        <taxon>Sedentaria</taxon>
        <taxon>Canalipalpata</taxon>
        <taxon>Sabellida</taxon>
        <taxon>Siboglinidae</taxon>
        <taxon>Ridgeia</taxon>
    </lineage>
</organism>
<comment type="caution">
    <text evidence="8">The sequence shown here is derived from an EMBL/GenBank/DDBJ whole genome shotgun (WGS) entry which is preliminary data.</text>
</comment>
<evidence type="ECO:0000256" key="7">
    <source>
        <dbReference type="SAM" id="Phobius"/>
    </source>
</evidence>
<dbReference type="Pfam" id="PF00939">
    <property type="entry name" value="Na_sulph_symp"/>
    <property type="match status" value="1"/>
</dbReference>
<evidence type="ECO:0000256" key="1">
    <source>
        <dbReference type="ARBA" id="ARBA00004141"/>
    </source>
</evidence>
<name>A0AAD9JNC9_RIDPI</name>
<keyword evidence="3" id="KW-0813">Transport</keyword>
<feature type="transmembrane region" description="Helical" evidence="7">
    <location>
        <begin position="346"/>
        <end position="364"/>
    </location>
</feature>
<evidence type="ECO:0000256" key="6">
    <source>
        <dbReference type="ARBA" id="ARBA00023136"/>
    </source>
</evidence>
<feature type="transmembrane region" description="Helical" evidence="7">
    <location>
        <begin position="385"/>
        <end position="402"/>
    </location>
</feature>
<dbReference type="PANTHER" id="PTHR10283:SF82">
    <property type="entry name" value="SOLUTE CARRIER FAMILY 13 MEMBER 2"/>
    <property type="match status" value="1"/>
</dbReference>
<evidence type="ECO:0000256" key="4">
    <source>
        <dbReference type="ARBA" id="ARBA00022692"/>
    </source>
</evidence>
<dbReference type="PANTHER" id="PTHR10283">
    <property type="entry name" value="SOLUTE CARRIER FAMILY 13 MEMBER"/>
    <property type="match status" value="1"/>
</dbReference>
<evidence type="ECO:0000256" key="5">
    <source>
        <dbReference type="ARBA" id="ARBA00022989"/>
    </source>
</evidence>
<gene>
    <name evidence="8" type="ORF">NP493_2061g00066</name>
</gene>
<keyword evidence="9" id="KW-1185">Reference proteome</keyword>
<evidence type="ECO:0000313" key="9">
    <source>
        <dbReference type="Proteomes" id="UP001209878"/>
    </source>
</evidence>
<evidence type="ECO:0000256" key="2">
    <source>
        <dbReference type="ARBA" id="ARBA00006772"/>
    </source>
</evidence>
<dbReference type="CDD" id="cd01115">
    <property type="entry name" value="SLC13_permease"/>
    <property type="match status" value="1"/>
</dbReference>
<keyword evidence="5 7" id="KW-1133">Transmembrane helix</keyword>
<evidence type="ECO:0000256" key="3">
    <source>
        <dbReference type="ARBA" id="ARBA00022448"/>
    </source>
</evidence>
<feature type="transmembrane region" description="Helical" evidence="7">
    <location>
        <begin position="467"/>
        <end position="486"/>
    </location>
</feature>
<feature type="transmembrane region" description="Helical" evidence="7">
    <location>
        <begin position="246"/>
        <end position="270"/>
    </location>
</feature>
<dbReference type="EMBL" id="JAODUO010002056">
    <property type="protein sequence ID" value="KAK2155615.1"/>
    <property type="molecule type" value="Genomic_DNA"/>
</dbReference>
<keyword evidence="6 7" id="KW-0472">Membrane</keyword>
<proteinExistence type="inferred from homology"/>
<dbReference type="PROSITE" id="PS01271">
    <property type="entry name" value="NA_SULFATE"/>
    <property type="match status" value="1"/>
</dbReference>
<reference evidence="8" key="1">
    <citation type="journal article" date="2023" name="Mol. Biol. Evol.">
        <title>Third-Generation Sequencing Reveals the Adaptive Role of the Epigenome in Three Deep-Sea Polychaetes.</title>
        <authorList>
            <person name="Perez M."/>
            <person name="Aroh O."/>
            <person name="Sun Y."/>
            <person name="Lan Y."/>
            <person name="Juniper S.K."/>
            <person name="Young C.R."/>
            <person name="Angers B."/>
            <person name="Qian P.Y."/>
        </authorList>
    </citation>
    <scope>NUCLEOTIDE SEQUENCE</scope>
    <source>
        <strain evidence="8">R07B-5</strain>
    </source>
</reference>
<evidence type="ECO:0000313" key="8">
    <source>
        <dbReference type="EMBL" id="KAK2155615.1"/>
    </source>
</evidence>
<dbReference type="InterPro" id="IPR031312">
    <property type="entry name" value="Na/sul_symport_CS"/>
</dbReference>
<dbReference type="GO" id="GO:0005886">
    <property type="term" value="C:plasma membrane"/>
    <property type="evidence" value="ECO:0007669"/>
    <property type="project" value="TreeGrafter"/>
</dbReference>
<dbReference type="Proteomes" id="UP001209878">
    <property type="component" value="Unassembled WGS sequence"/>
</dbReference>